<dbReference type="InterPro" id="IPR023214">
    <property type="entry name" value="HAD_sf"/>
</dbReference>
<evidence type="ECO:0000313" key="1">
    <source>
        <dbReference type="Proteomes" id="UP000515146"/>
    </source>
</evidence>
<accession>A0A6P6XST5</accession>
<dbReference type="InterPro" id="IPR036412">
    <property type="entry name" value="HAD-like_sf"/>
</dbReference>
<proteinExistence type="predicted"/>
<dbReference type="SFLD" id="SFLDS00003">
    <property type="entry name" value="Haloacid_Dehalogenase"/>
    <property type="match status" value="1"/>
</dbReference>
<dbReference type="OrthoDB" id="444127at2759"/>
<dbReference type="InParanoid" id="A0A6P6XST5"/>
<dbReference type="InterPro" id="IPR044924">
    <property type="entry name" value="HAD-SF_hydro_IA_REG-2-like_cap"/>
</dbReference>
<organism evidence="1 2">
    <name type="scientific">Dermatophagoides pteronyssinus</name>
    <name type="common">European house dust mite</name>
    <dbReference type="NCBI Taxonomy" id="6956"/>
    <lineage>
        <taxon>Eukaryota</taxon>
        <taxon>Metazoa</taxon>
        <taxon>Ecdysozoa</taxon>
        <taxon>Arthropoda</taxon>
        <taxon>Chelicerata</taxon>
        <taxon>Arachnida</taxon>
        <taxon>Acari</taxon>
        <taxon>Acariformes</taxon>
        <taxon>Sarcoptiformes</taxon>
        <taxon>Astigmata</taxon>
        <taxon>Psoroptidia</taxon>
        <taxon>Analgoidea</taxon>
        <taxon>Pyroglyphidae</taxon>
        <taxon>Dermatophagoidinae</taxon>
        <taxon>Dermatophagoides</taxon>
    </lineage>
</organism>
<evidence type="ECO:0000313" key="2">
    <source>
        <dbReference type="RefSeq" id="XP_027195918.1"/>
    </source>
</evidence>
<dbReference type="KEGG" id="dpte:113790446"/>
<dbReference type="InterPro" id="IPR011949">
    <property type="entry name" value="HAD-SF_hydro_IA_REG-2-like"/>
</dbReference>
<dbReference type="InterPro" id="IPR051828">
    <property type="entry name" value="HAD-like_hydrolase_domain"/>
</dbReference>
<dbReference type="GO" id="GO:0005634">
    <property type="term" value="C:nucleus"/>
    <property type="evidence" value="ECO:0007669"/>
    <property type="project" value="TreeGrafter"/>
</dbReference>
<dbReference type="Gene3D" id="1.10.150.720">
    <property type="entry name" value="Haloacid dehalogenase-like hydrolase"/>
    <property type="match status" value="1"/>
</dbReference>
<dbReference type="NCBIfam" id="TIGR01509">
    <property type="entry name" value="HAD-SF-IA-v3"/>
    <property type="match status" value="1"/>
</dbReference>
<dbReference type="PANTHER" id="PTHR46191:SF2">
    <property type="entry name" value="HALOACID DEHALOGENASE-LIKE HYDROLASE DOMAIN-CONTAINING PROTEIN 3"/>
    <property type="match status" value="1"/>
</dbReference>
<dbReference type="PANTHER" id="PTHR46191">
    <property type="match status" value="1"/>
</dbReference>
<dbReference type="InterPro" id="IPR006439">
    <property type="entry name" value="HAD-SF_hydro_IA"/>
</dbReference>
<dbReference type="RefSeq" id="XP_027195918.1">
    <property type="nucleotide sequence ID" value="XM_027340117.1"/>
</dbReference>
<reference evidence="2" key="1">
    <citation type="submission" date="2025-08" db="UniProtKB">
        <authorList>
            <consortium name="RefSeq"/>
        </authorList>
    </citation>
    <scope>IDENTIFICATION</scope>
    <source>
        <strain evidence="2">Airmid</strain>
    </source>
</reference>
<dbReference type="NCBIfam" id="TIGR01549">
    <property type="entry name" value="HAD-SF-IA-v1"/>
    <property type="match status" value="1"/>
</dbReference>
<dbReference type="Proteomes" id="UP000515146">
    <property type="component" value="Unplaced"/>
</dbReference>
<dbReference type="FunCoup" id="A0A6P6XST5">
    <property type="interactions" value="551"/>
</dbReference>
<dbReference type="Pfam" id="PF00702">
    <property type="entry name" value="Hydrolase"/>
    <property type="match status" value="1"/>
</dbReference>
<dbReference type="GeneID" id="113790446"/>
<dbReference type="Gene3D" id="3.40.50.1000">
    <property type="entry name" value="HAD superfamily/HAD-like"/>
    <property type="match status" value="1"/>
</dbReference>
<protein>
    <submittedName>
        <fullName evidence="2">Haloacid dehalogenase-like hydrolase domain-containing protein 3</fullName>
    </submittedName>
</protein>
<dbReference type="NCBIfam" id="TIGR02252">
    <property type="entry name" value="DREG-2"/>
    <property type="match status" value="1"/>
</dbReference>
<keyword evidence="1" id="KW-1185">Reference proteome</keyword>
<gene>
    <name evidence="2" type="primary">LOC113790446</name>
</gene>
<dbReference type="OMA" id="WWRQLIA"/>
<name>A0A6P6XST5_DERPT</name>
<dbReference type="SUPFAM" id="SSF56784">
    <property type="entry name" value="HAD-like"/>
    <property type="match status" value="1"/>
</dbReference>
<dbReference type="AlphaFoldDB" id="A0A6P6XST5"/>
<sequence length="257" mass="29940">MFKSIRLLSFDITKTLITTSNEIGAEFMKIASKYGLSPKCDDTVSRLNESFNKNFKHLNKQLPNFGLKANMTSEEWWTRLIQLSFADIGYNETSDQQKLQQASQQLYKYFSRGNLWHLNPDARELLSELRKQKPEITLAVASNFDERLETILRDLDIRHFFNFMFVSRQCGLAKPDQEFFRHILKTVEVRPNEYLHIGDDVENDYFPVKKIQGNALIMDPTMETSEINGVDPNDVVPNLKYFQKLILNSENDDAVKK</sequence>
<dbReference type="SFLD" id="SFLDG01129">
    <property type="entry name" value="C1.5:_HAD__Beta-PGM__Phosphata"/>
    <property type="match status" value="1"/>
</dbReference>